<gene>
    <name evidence="3" type="ORF">IDH41_04370</name>
</gene>
<dbReference type="AlphaFoldDB" id="A0A927CJD6"/>
<feature type="signal peptide" evidence="2">
    <location>
        <begin position="1"/>
        <end position="33"/>
    </location>
</feature>
<dbReference type="EMBL" id="JACXIY010000005">
    <property type="protein sequence ID" value="MBD2867802.1"/>
    <property type="molecule type" value="Genomic_DNA"/>
</dbReference>
<evidence type="ECO:0000256" key="2">
    <source>
        <dbReference type="SAM" id="SignalP"/>
    </source>
</evidence>
<keyword evidence="2" id="KW-0732">Signal</keyword>
<organism evidence="3 4">
    <name type="scientific">Paenibacillus arenilitoris</name>
    <dbReference type="NCBI Taxonomy" id="2772299"/>
    <lineage>
        <taxon>Bacteria</taxon>
        <taxon>Bacillati</taxon>
        <taxon>Bacillota</taxon>
        <taxon>Bacilli</taxon>
        <taxon>Bacillales</taxon>
        <taxon>Paenibacillaceae</taxon>
        <taxon>Paenibacillus</taxon>
    </lineage>
</organism>
<keyword evidence="4" id="KW-1185">Reference proteome</keyword>
<name>A0A927CJD6_9BACL</name>
<comment type="caution">
    <text evidence="3">The sequence shown here is derived from an EMBL/GenBank/DDBJ whole genome shotgun (WGS) entry which is preliminary data.</text>
</comment>
<dbReference type="Proteomes" id="UP000632125">
    <property type="component" value="Unassembled WGS sequence"/>
</dbReference>
<dbReference type="Pfam" id="PF18952">
    <property type="entry name" value="DUF5696"/>
    <property type="match status" value="1"/>
</dbReference>
<evidence type="ECO:0008006" key="5">
    <source>
        <dbReference type="Google" id="ProtNLM"/>
    </source>
</evidence>
<proteinExistence type="predicted"/>
<evidence type="ECO:0000313" key="4">
    <source>
        <dbReference type="Proteomes" id="UP000632125"/>
    </source>
</evidence>
<accession>A0A927CJD6</accession>
<dbReference type="InterPro" id="IPR043751">
    <property type="entry name" value="DUF5696"/>
</dbReference>
<evidence type="ECO:0000313" key="3">
    <source>
        <dbReference type="EMBL" id="MBD2867802.1"/>
    </source>
</evidence>
<dbReference type="RefSeq" id="WP_190858630.1">
    <property type="nucleotide sequence ID" value="NZ_JACXIY010000005.1"/>
</dbReference>
<sequence>MIRERKQNRRRRGAVILLGIALAVSALPFTNYAEEAEEQTETAEREVQVEPAGAGEQANAGDADPAAAGKPDDAAAGSGASPRLQPQRQAGEAAEVELLPVAATKKAAENDAFELYIDEASGNVRVVDKRSGNEWLGSPQADKLTLPNNKKFMDSPLHITYTDGSSISETYTLKDKANTLAFAPIENGVRVTFGIEEIKLTVAVEYTLTDDGFEALVPDDSIKEEGAVRLTKLEVLPFFHAAHERLDEGAVFLPDGSGALMTVKAKHPQYFNGYSEPVYGPDHAFRDELGEVLAEGLIVGDAPKERIALPVFGIYRSGTGFLAILTEGEETAYINATPAGVRNIPFYRAGAEFVYRSQDVIFIGSSGQIPLFQAKRTNADRRVKYVLLEGEKAHYVGMAEAYRRYLQDHAGLVRQEAAAVPLHIRLMGGIMRDEIVGSTFIAMTTFEEASVIIDDYAERGIEALKITFAGWSENGLYGRQPDHFPVEGKLGGRKELEELIAHAKAKGVELYLDVNYVRPFQGSGGSSSPKDAIKGIDREAMDSPNYHVSSRLGDQEQLFHLLKPGRAAQFAGNELDDFKKLGVSGLHASQMGELLYSDQDAKHPASRKQTKEAWVSSLDRLREAAGRVSVDYGYAYALGHVDSIVRMPMDSSHFVYLDETVPFYQIVVHGMVPYAGAPANLRNDAGVELLRAIEYGASPSFELTYEPTELLKRTMEDRLFSSSYRFWFERSIEEYERFRQVQRHTLGQPIVGHERVQPKVYRTTYGNGTEVIVNYGRKPAVVDGTRVEGLGYAVREGGTTP</sequence>
<feature type="compositionally biased region" description="Low complexity" evidence="1">
    <location>
        <begin position="60"/>
        <end position="82"/>
    </location>
</feature>
<reference evidence="3" key="1">
    <citation type="submission" date="2020-09" db="EMBL/GenBank/DDBJ databases">
        <title>A novel bacterium of genus Paenibacillus, isolated from South China Sea.</title>
        <authorList>
            <person name="Huang H."/>
            <person name="Mo K."/>
            <person name="Hu Y."/>
        </authorList>
    </citation>
    <scope>NUCLEOTIDE SEQUENCE</scope>
    <source>
        <strain evidence="3">IB182493</strain>
    </source>
</reference>
<feature type="chain" id="PRO_5039128654" description="Alpha-galactosidase" evidence="2">
    <location>
        <begin position="34"/>
        <end position="801"/>
    </location>
</feature>
<feature type="region of interest" description="Disordered" evidence="1">
    <location>
        <begin position="35"/>
        <end position="92"/>
    </location>
</feature>
<evidence type="ECO:0000256" key="1">
    <source>
        <dbReference type="SAM" id="MobiDB-lite"/>
    </source>
</evidence>
<protein>
    <recommendedName>
        <fullName evidence="5">Alpha-galactosidase</fullName>
    </recommendedName>
</protein>